<proteinExistence type="predicted"/>
<dbReference type="RefSeq" id="WP_013998991.1">
    <property type="nucleotide sequence ID" value="NC_015847.1"/>
</dbReference>
<evidence type="ECO:0000313" key="1">
    <source>
        <dbReference type="EMBL" id="AEK19500.1"/>
    </source>
</evidence>
<name>G0H434_METMI</name>
<evidence type="ECO:0000313" key="2">
    <source>
        <dbReference type="Proteomes" id="UP000008889"/>
    </source>
</evidence>
<protein>
    <submittedName>
        <fullName evidence="1">Uncharacterized protein</fullName>
    </submittedName>
</protein>
<sequence length="46" mass="5421">MTLILSRPFKNVPKKEIKLNYKDLDFSENSVQKLKNLRNNSIVKCL</sequence>
<dbReference type="GeneID" id="59387850"/>
<dbReference type="AlphaFoldDB" id="G0H434"/>
<dbReference type="EMBL" id="CP002913">
    <property type="protein sequence ID" value="AEK19500.1"/>
    <property type="molecule type" value="Genomic_DNA"/>
</dbReference>
<reference evidence="1 2" key="1">
    <citation type="journal article" date="2011" name="J. Bacteriol.">
        <title>Complete Genome Sequence of a Nonculturable Methanococcus maripaludis Strain Extracted in a Metagenomic Survey of Petroleum Reservoir Fluids.</title>
        <authorList>
            <person name="Wang X."/>
            <person name="Greenfield P."/>
            <person name="Li D."/>
            <person name="Hendry P."/>
            <person name="Volk H."/>
            <person name="Sutherland T.D."/>
        </authorList>
    </citation>
    <scope>NUCLEOTIDE SEQUENCE [LARGE SCALE GENOMIC DNA]</scope>
    <source>
        <strain evidence="1 2">X1</strain>
    </source>
</reference>
<dbReference type="KEGG" id="mmd:GYY_03105"/>
<dbReference type="HOGENOM" id="CLU_217073_0_0_2"/>
<accession>G0H434</accession>
<gene>
    <name evidence="1" type="ORF">GYY_03105</name>
</gene>
<dbReference type="PATRIC" id="fig|1053692.7.peg.612"/>
<organism evidence="2">
    <name type="scientific">Methanococcus maripaludis X1</name>
    <dbReference type="NCBI Taxonomy" id="1053692"/>
    <lineage>
        <taxon>Archaea</taxon>
        <taxon>Methanobacteriati</taxon>
        <taxon>Methanobacteriota</taxon>
        <taxon>Methanomada group</taxon>
        <taxon>Methanococci</taxon>
        <taxon>Methanococcales</taxon>
        <taxon>Methanococcaceae</taxon>
        <taxon>Methanococcus</taxon>
    </lineage>
</organism>
<dbReference type="Proteomes" id="UP000008889">
    <property type="component" value="Chromosome"/>
</dbReference>